<protein>
    <submittedName>
        <fullName evidence="1">Uncharacterized protein</fullName>
    </submittedName>
</protein>
<reference evidence="1" key="1">
    <citation type="journal article" date="2015" name="Nature">
        <title>Complex archaea that bridge the gap between prokaryotes and eukaryotes.</title>
        <authorList>
            <person name="Spang A."/>
            <person name="Saw J.H."/>
            <person name="Jorgensen S.L."/>
            <person name="Zaremba-Niedzwiedzka K."/>
            <person name="Martijn J."/>
            <person name="Lind A.E."/>
            <person name="van Eijk R."/>
            <person name="Schleper C."/>
            <person name="Guy L."/>
            <person name="Ettema T.J."/>
        </authorList>
    </citation>
    <scope>NUCLEOTIDE SEQUENCE</scope>
</reference>
<gene>
    <name evidence="1" type="ORF">LCGC14_2274140</name>
</gene>
<dbReference type="AlphaFoldDB" id="A0A0F9DIB7"/>
<dbReference type="EMBL" id="LAZR01031503">
    <property type="protein sequence ID" value="KKL53571.1"/>
    <property type="molecule type" value="Genomic_DNA"/>
</dbReference>
<evidence type="ECO:0000313" key="1">
    <source>
        <dbReference type="EMBL" id="KKL53571.1"/>
    </source>
</evidence>
<accession>A0A0F9DIB7</accession>
<proteinExistence type="predicted"/>
<organism evidence="1">
    <name type="scientific">marine sediment metagenome</name>
    <dbReference type="NCBI Taxonomy" id="412755"/>
    <lineage>
        <taxon>unclassified sequences</taxon>
        <taxon>metagenomes</taxon>
        <taxon>ecological metagenomes</taxon>
    </lineage>
</organism>
<comment type="caution">
    <text evidence="1">The sequence shown here is derived from an EMBL/GenBank/DDBJ whole genome shotgun (WGS) entry which is preliminary data.</text>
</comment>
<name>A0A0F9DIB7_9ZZZZ</name>
<sequence>MKILECEYCKKAVQKAITYDGTHIYHPNCYVLKDKETYPILFSSRWKKIHAIKFTANKKEHKKTDILLESKNGRIFIIYNWKRVYRKEGKKCHSWYYEVYEGKELIIDGQYETDDYRYAQQSDMLKQIFIYLELEVLKLRKSKNSFKYTI</sequence>